<protein>
    <submittedName>
        <fullName evidence="1">Uncharacterized protein</fullName>
    </submittedName>
</protein>
<evidence type="ECO:0000313" key="1">
    <source>
        <dbReference type="EMBL" id="QSS50897.1"/>
    </source>
</evidence>
<accession>A0A8A1LGJ4</accession>
<proteinExistence type="predicted"/>
<organism evidence="1 2">
    <name type="scientific">Ajellomyces capsulatus (strain H88)</name>
    <name type="common">Darling's disease fungus</name>
    <name type="synonym">Histoplasma capsulatum</name>
    <dbReference type="NCBI Taxonomy" id="544711"/>
    <lineage>
        <taxon>Eukaryota</taxon>
        <taxon>Fungi</taxon>
        <taxon>Dikarya</taxon>
        <taxon>Ascomycota</taxon>
        <taxon>Pezizomycotina</taxon>
        <taxon>Eurotiomycetes</taxon>
        <taxon>Eurotiomycetidae</taxon>
        <taxon>Onygenales</taxon>
        <taxon>Ajellomycetaceae</taxon>
        <taxon>Histoplasma</taxon>
    </lineage>
</organism>
<dbReference type="AlphaFoldDB" id="A0A8A1LGJ4"/>
<evidence type="ECO:0000313" key="2">
    <source>
        <dbReference type="Proteomes" id="UP000663419"/>
    </source>
</evidence>
<gene>
    <name evidence="1" type="ORF">I7I53_06080</name>
</gene>
<name>A0A8A1LGJ4_AJEC8</name>
<dbReference type="Proteomes" id="UP000663419">
    <property type="component" value="Chromosome 2"/>
</dbReference>
<dbReference type="EMBL" id="CP069103">
    <property type="protein sequence ID" value="QSS50897.1"/>
    <property type="molecule type" value="Genomic_DNA"/>
</dbReference>
<reference evidence="1" key="1">
    <citation type="submission" date="2021-01" db="EMBL/GenBank/DDBJ databases">
        <title>Chromosome-level genome assembly of a human fungal pathogen reveals clustering of transcriptionally co-regulated genes.</title>
        <authorList>
            <person name="Voorhies M."/>
            <person name="Cohen S."/>
            <person name="Shea T.P."/>
            <person name="Petrus S."/>
            <person name="Munoz J.F."/>
            <person name="Poplawski S."/>
            <person name="Goldman W.E."/>
            <person name="Michael T."/>
            <person name="Cuomo C.A."/>
            <person name="Sil A."/>
            <person name="Beyhan S."/>
        </authorList>
    </citation>
    <scope>NUCLEOTIDE SEQUENCE</scope>
    <source>
        <strain evidence="1">H88</strain>
    </source>
</reference>
<dbReference type="VEuPathDB" id="FungiDB:I7I53_06080"/>
<sequence length="90" mass="10431">MTLLHICKDMRVFFLSFFLSFFFYFGNTSAVSRTPRGRTAERNKRNPVSYYGKRIPFLYTKVFGDCLANSQIAASRFDAHHTNMDNAVAF</sequence>